<proteinExistence type="predicted"/>
<reference evidence="3 4" key="1">
    <citation type="journal article" date="2019" name="Int. J. Syst. Evol. Microbiol.">
        <title>The Global Catalogue of Microorganisms (GCM) 10K type strain sequencing project: providing services to taxonomists for standard genome sequencing and annotation.</title>
        <authorList>
            <consortium name="The Broad Institute Genomics Platform"/>
            <consortium name="The Broad Institute Genome Sequencing Center for Infectious Disease"/>
            <person name="Wu L."/>
            <person name="Ma J."/>
        </authorList>
    </citation>
    <scope>NUCLEOTIDE SEQUENCE [LARGE SCALE GENOMIC DNA]</scope>
    <source>
        <strain evidence="3 4">JCM 16221</strain>
    </source>
</reference>
<organism evidence="3 4">
    <name type="scientific">Saccharopolyspora halophila</name>
    <dbReference type="NCBI Taxonomy" id="405551"/>
    <lineage>
        <taxon>Bacteria</taxon>
        <taxon>Bacillati</taxon>
        <taxon>Actinomycetota</taxon>
        <taxon>Actinomycetes</taxon>
        <taxon>Pseudonocardiales</taxon>
        <taxon>Pseudonocardiaceae</taxon>
        <taxon>Saccharopolyspora</taxon>
    </lineage>
</organism>
<evidence type="ECO:0000313" key="3">
    <source>
        <dbReference type="EMBL" id="GAA2356037.1"/>
    </source>
</evidence>
<accession>A0ABN3GN83</accession>
<evidence type="ECO:0000313" key="4">
    <source>
        <dbReference type="Proteomes" id="UP001501218"/>
    </source>
</evidence>
<dbReference type="Proteomes" id="UP001501218">
    <property type="component" value="Unassembled WGS sequence"/>
</dbReference>
<sequence>MSRKRELAQLGEVALEQLRGPVFSEVRRRLADWRDPRARLIRQRKRAKRTAVSGATTAGVFGAGAVGTGTMEAVAAVPAFVWDVSTVGLGGFAAVGAAVAVKFGVKYRRLKNTPLPESSTPEPLPAPGSAARPSMERLRDAEQSLQAALAQLSDAGAGAAAADARATADHTAAELRRGAQRLVAVESALRHAPESQRGGLRDDVERLRGELDEGVDGYGGLVAAAGQAVAASGSVEQTHLLQDATDRLAGLAEGMRVVFDDSGSSGTELRG</sequence>
<evidence type="ECO:0000256" key="1">
    <source>
        <dbReference type="SAM" id="MobiDB-lite"/>
    </source>
</evidence>
<dbReference type="InterPro" id="IPR057952">
    <property type="entry name" value="Rv2743c-like"/>
</dbReference>
<keyword evidence="4" id="KW-1185">Reference proteome</keyword>
<keyword evidence="2" id="KW-1133">Transmembrane helix</keyword>
<protein>
    <submittedName>
        <fullName evidence="3">Uncharacterized protein</fullName>
    </submittedName>
</protein>
<dbReference type="RefSeq" id="WP_344134323.1">
    <property type="nucleotide sequence ID" value="NZ_BAAARA010000015.1"/>
</dbReference>
<feature type="region of interest" description="Disordered" evidence="1">
    <location>
        <begin position="112"/>
        <end position="143"/>
    </location>
</feature>
<dbReference type="Pfam" id="PF25587">
    <property type="entry name" value="Rv2743c"/>
    <property type="match status" value="1"/>
</dbReference>
<keyword evidence="2" id="KW-0812">Transmembrane</keyword>
<evidence type="ECO:0000256" key="2">
    <source>
        <dbReference type="SAM" id="Phobius"/>
    </source>
</evidence>
<gene>
    <name evidence="3" type="ORF">GCM10009854_37650</name>
</gene>
<dbReference type="NCBIfam" id="NF047839">
    <property type="entry name" value="PspM_Rv2743c"/>
    <property type="match status" value="1"/>
</dbReference>
<keyword evidence="2" id="KW-0472">Membrane</keyword>
<comment type="caution">
    <text evidence="3">The sequence shown here is derived from an EMBL/GenBank/DDBJ whole genome shotgun (WGS) entry which is preliminary data.</text>
</comment>
<name>A0ABN3GN83_9PSEU</name>
<feature type="transmembrane region" description="Helical" evidence="2">
    <location>
        <begin position="79"/>
        <end position="101"/>
    </location>
</feature>
<dbReference type="EMBL" id="BAAARA010000015">
    <property type="protein sequence ID" value="GAA2356037.1"/>
    <property type="molecule type" value="Genomic_DNA"/>
</dbReference>
<feature type="transmembrane region" description="Helical" evidence="2">
    <location>
        <begin position="50"/>
        <end position="67"/>
    </location>
</feature>